<keyword evidence="2 6" id="KW-0689">Ribosomal protein</keyword>
<accession>A0A316U215</accession>
<dbReference type="PANTHER" id="PTHR11994">
    <property type="entry name" value="60S RIBOSOMAL PROTEIN L11-RELATED"/>
    <property type="match status" value="1"/>
</dbReference>
<dbReference type="GO" id="GO:0003735">
    <property type="term" value="F:structural constituent of ribosome"/>
    <property type="evidence" value="ECO:0007669"/>
    <property type="project" value="InterPro"/>
</dbReference>
<dbReference type="InterPro" id="IPR002132">
    <property type="entry name" value="Ribosomal_uL5"/>
</dbReference>
<name>A0A316U215_9BASI</name>
<proteinExistence type="inferred from homology"/>
<evidence type="ECO:0000259" key="5">
    <source>
        <dbReference type="Pfam" id="PF00673"/>
    </source>
</evidence>
<dbReference type="OrthoDB" id="539541at2759"/>
<evidence type="ECO:0000313" key="6">
    <source>
        <dbReference type="EMBL" id="PWN19250.1"/>
    </source>
</evidence>
<dbReference type="GO" id="GO:0005840">
    <property type="term" value="C:ribosome"/>
    <property type="evidence" value="ECO:0007669"/>
    <property type="project" value="UniProtKB-KW"/>
</dbReference>
<evidence type="ECO:0000256" key="4">
    <source>
        <dbReference type="SAM" id="MobiDB-lite"/>
    </source>
</evidence>
<dbReference type="STRING" id="1684307.A0A316U215"/>
<feature type="domain" description="Large ribosomal subunit protein uL5 C-terminal" evidence="5">
    <location>
        <begin position="232"/>
        <end position="341"/>
    </location>
</feature>
<feature type="compositionally biased region" description="Low complexity" evidence="4">
    <location>
        <begin position="1"/>
        <end position="44"/>
    </location>
</feature>
<comment type="similarity">
    <text evidence="1">Belongs to the universal ribosomal protein uL5 family.</text>
</comment>
<keyword evidence="7" id="KW-1185">Reference proteome</keyword>
<dbReference type="Gene3D" id="3.30.1440.10">
    <property type="match status" value="1"/>
</dbReference>
<sequence length="348" mass="37343">MALRNASASLLRQQATSSSSSSSSSSAVAHACRSFSGSAASSSSVPPRNILHPPGAETHLSLGQYQLNRYDEHYRQTLAPSLLYMTYDPEWSKLNASEKLAVESTSHTKREWDPASPYSKNRPQRPPKGLRSLQPGPMVPDFEDPTKDLVALDRIVISAFCKEAIVSKHALLPLVAQLRAITGVSPKGSFANPAMGQDARGAAQGSAKGSGYIQIIRARSGAASFKLRPGMPVGVQAVLPRPLAMNFLEVLITFVLPRLRTFQGFLLPPASQPPGSPAAMSGVVSLGLGPDAMGNFPQTEINWDAYPNRAMGFQVDCITNQRGPRATEKARQLLSGLGVPFVRRGDVR</sequence>
<dbReference type="RefSeq" id="XP_025346410.1">
    <property type="nucleotide sequence ID" value="XM_025493027.1"/>
</dbReference>
<dbReference type="Pfam" id="PF00673">
    <property type="entry name" value="Ribosomal_L5_C"/>
    <property type="match status" value="1"/>
</dbReference>
<evidence type="ECO:0000313" key="7">
    <source>
        <dbReference type="Proteomes" id="UP000245942"/>
    </source>
</evidence>
<dbReference type="SUPFAM" id="SSF55282">
    <property type="entry name" value="RL5-like"/>
    <property type="match status" value="1"/>
</dbReference>
<evidence type="ECO:0000256" key="2">
    <source>
        <dbReference type="ARBA" id="ARBA00022980"/>
    </source>
</evidence>
<feature type="region of interest" description="Disordered" evidence="4">
    <location>
        <begin position="102"/>
        <end position="141"/>
    </location>
</feature>
<evidence type="ECO:0000256" key="3">
    <source>
        <dbReference type="ARBA" id="ARBA00023274"/>
    </source>
</evidence>
<keyword evidence="3" id="KW-0687">Ribonucleoprotein</keyword>
<gene>
    <name evidence="6" type="ORF">BCV69DRAFT_284403</name>
</gene>
<dbReference type="AlphaFoldDB" id="A0A316U215"/>
<reference evidence="6 7" key="1">
    <citation type="journal article" date="2018" name="Mol. Biol. Evol.">
        <title>Broad Genomic Sampling Reveals a Smut Pathogenic Ancestry of the Fungal Clade Ustilaginomycotina.</title>
        <authorList>
            <person name="Kijpornyongpan T."/>
            <person name="Mondo S.J."/>
            <person name="Barry K."/>
            <person name="Sandor L."/>
            <person name="Lee J."/>
            <person name="Lipzen A."/>
            <person name="Pangilinan J."/>
            <person name="LaButti K."/>
            <person name="Hainaut M."/>
            <person name="Henrissat B."/>
            <person name="Grigoriev I.V."/>
            <person name="Spatafora J.W."/>
            <person name="Aime M.C."/>
        </authorList>
    </citation>
    <scope>NUCLEOTIDE SEQUENCE [LARGE SCALE GENOMIC DNA]</scope>
    <source>
        <strain evidence="6 7">MCA 4718</strain>
    </source>
</reference>
<dbReference type="InterPro" id="IPR022803">
    <property type="entry name" value="Ribosomal_uL5_dom_sf"/>
</dbReference>
<dbReference type="GO" id="GO:0006412">
    <property type="term" value="P:translation"/>
    <property type="evidence" value="ECO:0007669"/>
    <property type="project" value="InterPro"/>
</dbReference>
<dbReference type="InterPro" id="IPR031309">
    <property type="entry name" value="Ribosomal_uL5_C"/>
</dbReference>
<evidence type="ECO:0000256" key="1">
    <source>
        <dbReference type="ARBA" id="ARBA00008553"/>
    </source>
</evidence>
<dbReference type="Proteomes" id="UP000245942">
    <property type="component" value="Unassembled WGS sequence"/>
</dbReference>
<dbReference type="GeneID" id="37014761"/>
<dbReference type="GO" id="GO:1990904">
    <property type="term" value="C:ribonucleoprotein complex"/>
    <property type="evidence" value="ECO:0007669"/>
    <property type="project" value="UniProtKB-KW"/>
</dbReference>
<dbReference type="EMBL" id="KZ819332">
    <property type="protein sequence ID" value="PWN19250.1"/>
    <property type="molecule type" value="Genomic_DNA"/>
</dbReference>
<feature type="region of interest" description="Disordered" evidence="4">
    <location>
        <begin position="1"/>
        <end position="57"/>
    </location>
</feature>
<organism evidence="6 7">
    <name type="scientific">Pseudomicrostroma glucosiphilum</name>
    <dbReference type="NCBI Taxonomy" id="1684307"/>
    <lineage>
        <taxon>Eukaryota</taxon>
        <taxon>Fungi</taxon>
        <taxon>Dikarya</taxon>
        <taxon>Basidiomycota</taxon>
        <taxon>Ustilaginomycotina</taxon>
        <taxon>Exobasidiomycetes</taxon>
        <taxon>Microstromatales</taxon>
        <taxon>Microstromatales incertae sedis</taxon>
        <taxon>Pseudomicrostroma</taxon>
    </lineage>
</organism>
<protein>
    <submittedName>
        <fullName evidence="6">Ribosomal protein L5</fullName>
    </submittedName>
</protein>